<comment type="caution">
    <text evidence="2">The sequence shown here is derived from an EMBL/GenBank/DDBJ whole genome shotgun (WGS) entry which is preliminary data.</text>
</comment>
<evidence type="ECO:0000313" key="2">
    <source>
        <dbReference type="EMBL" id="RVU29523.1"/>
    </source>
</evidence>
<evidence type="ECO:0000313" key="3">
    <source>
        <dbReference type="Proteomes" id="UP000282818"/>
    </source>
</evidence>
<dbReference type="Proteomes" id="UP000282818">
    <property type="component" value="Unassembled WGS sequence"/>
</dbReference>
<sequence>MSSLVFFFVPAVIFVGLVLPLWLVLHYISKWRSAKGLSGEDKQALETALAEVDHLEDRLRTLETILDADHPNWRDEQAVK</sequence>
<dbReference type="InterPro" id="IPR009554">
    <property type="entry name" value="Phageshock_PspB"/>
</dbReference>
<dbReference type="EMBL" id="SACQ01000008">
    <property type="protein sequence ID" value="RVU29523.1"/>
    <property type="molecule type" value="Genomic_DNA"/>
</dbReference>
<dbReference type="GO" id="GO:0009271">
    <property type="term" value="P:phage shock"/>
    <property type="evidence" value="ECO:0007669"/>
    <property type="project" value="InterPro"/>
</dbReference>
<dbReference type="Pfam" id="PF06667">
    <property type="entry name" value="PspB"/>
    <property type="match status" value="1"/>
</dbReference>
<dbReference type="NCBIfam" id="NF006993">
    <property type="entry name" value="PRK09458.1"/>
    <property type="match status" value="1"/>
</dbReference>
<reference evidence="2 3" key="1">
    <citation type="submission" date="2019-01" db="EMBL/GenBank/DDBJ databases">
        <authorList>
            <person name="Chen W.-M."/>
        </authorList>
    </citation>
    <scope>NUCLEOTIDE SEQUENCE [LARGE SCALE GENOMIC DNA]</scope>
    <source>
        <strain evidence="2 3">HPM-16</strain>
    </source>
</reference>
<gene>
    <name evidence="2" type="primary">pspB</name>
    <name evidence="2" type="ORF">EOE65_15230</name>
</gene>
<name>A0A437Q4X0_9GAMM</name>
<dbReference type="GO" id="GO:0006355">
    <property type="term" value="P:regulation of DNA-templated transcription"/>
    <property type="evidence" value="ECO:0007669"/>
    <property type="project" value="InterPro"/>
</dbReference>
<keyword evidence="1" id="KW-0472">Membrane</keyword>
<dbReference type="NCBIfam" id="TIGR02976">
    <property type="entry name" value="phageshock_pspB"/>
    <property type="match status" value="1"/>
</dbReference>
<organism evidence="2 3">
    <name type="scientific">Neptunomonas marina</name>
    <dbReference type="NCBI Taxonomy" id="1815562"/>
    <lineage>
        <taxon>Bacteria</taxon>
        <taxon>Pseudomonadati</taxon>
        <taxon>Pseudomonadota</taxon>
        <taxon>Gammaproteobacteria</taxon>
        <taxon>Oceanospirillales</taxon>
        <taxon>Oceanospirillaceae</taxon>
        <taxon>Neptunomonas</taxon>
    </lineage>
</organism>
<keyword evidence="1" id="KW-1133">Transmembrane helix</keyword>
<protein>
    <submittedName>
        <fullName evidence="2">Envelope stress response membrane protein PspB</fullName>
    </submittedName>
</protein>
<keyword evidence="3" id="KW-1185">Reference proteome</keyword>
<keyword evidence="1" id="KW-0812">Transmembrane</keyword>
<evidence type="ECO:0000256" key="1">
    <source>
        <dbReference type="SAM" id="Phobius"/>
    </source>
</evidence>
<proteinExistence type="predicted"/>
<accession>A0A437Q4X0</accession>
<feature type="transmembrane region" description="Helical" evidence="1">
    <location>
        <begin position="6"/>
        <end position="28"/>
    </location>
</feature>
<dbReference type="AlphaFoldDB" id="A0A437Q4X0"/>
<dbReference type="RefSeq" id="WP_127695282.1">
    <property type="nucleotide sequence ID" value="NZ_SACQ01000008.1"/>
</dbReference>